<protein>
    <submittedName>
        <fullName evidence="1">Uncharacterized protein</fullName>
    </submittedName>
</protein>
<gene>
    <name evidence="1" type="ORF">NQ317_010751</name>
</gene>
<evidence type="ECO:0000313" key="2">
    <source>
        <dbReference type="Proteomes" id="UP001162164"/>
    </source>
</evidence>
<evidence type="ECO:0000313" key="1">
    <source>
        <dbReference type="EMBL" id="KAJ8976586.1"/>
    </source>
</evidence>
<organism evidence="1 2">
    <name type="scientific">Molorchus minor</name>
    <dbReference type="NCBI Taxonomy" id="1323400"/>
    <lineage>
        <taxon>Eukaryota</taxon>
        <taxon>Metazoa</taxon>
        <taxon>Ecdysozoa</taxon>
        <taxon>Arthropoda</taxon>
        <taxon>Hexapoda</taxon>
        <taxon>Insecta</taxon>
        <taxon>Pterygota</taxon>
        <taxon>Neoptera</taxon>
        <taxon>Endopterygota</taxon>
        <taxon>Coleoptera</taxon>
        <taxon>Polyphaga</taxon>
        <taxon>Cucujiformia</taxon>
        <taxon>Chrysomeloidea</taxon>
        <taxon>Cerambycidae</taxon>
        <taxon>Lamiinae</taxon>
        <taxon>Monochamini</taxon>
        <taxon>Molorchus</taxon>
    </lineage>
</organism>
<proteinExistence type="predicted"/>
<comment type="caution">
    <text evidence="1">The sequence shown here is derived from an EMBL/GenBank/DDBJ whole genome shotgun (WGS) entry which is preliminary data.</text>
</comment>
<dbReference type="EMBL" id="JAPWTJ010000653">
    <property type="protein sequence ID" value="KAJ8976586.1"/>
    <property type="molecule type" value="Genomic_DNA"/>
</dbReference>
<keyword evidence="2" id="KW-1185">Reference proteome</keyword>
<name>A0ABQ9JF75_9CUCU</name>
<reference evidence="1" key="1">
    <citation type="journal article" date="2023" name="Insect Mol. Biol.">
        <title>Genome sequencing provides insights into the evolution of gene families encoding plant cell wall-degrading enzymes in longhorned beetles.</title>
        <authorList>
            <person name="Shin N.R."/>
            <person name="Okamura Y."/>
            <person name="Kirsch R."/>
            <person name="Pauchet Y."/>
        </authorList>
    </citation>
    <scope>NUCLEOTIDE SEQUENCE</scope>
    <source>
        <strain evidence="1">MMC_N1</strain>
    </source>
</reference>
<sequence length="118" mass="13164">MRSQIQGFNWIAAEGLEGDAVDSDVSVKLLYQNVDIGLEPIEISLLGIKLICEIKDNIGILVLFFLSYQTKRKTRIVYGHFGILVRPIIKNRMQKKVAAGGLLNVYISVIKAGTQIIF</sequence>
<accession>A0ABQ9JF75</accession>
<dbReference type="Proteomes" id="UP001162164">
    <property type="component" value="Unassembled WGS sequence"/>
</dbReference>